<evidence type="ECO:0000313" key="1">
    <source>
        <dbReference type="EMBL" id="QRD03303.1"/>
    </source>
</evidence>
<dbReference type="VEuPathDB" id="FungiDB:JI435_100810"/>
<dbReference type="AlphaFoldDB" id="A0A7U2I800"/>
<name>A0A7U2I800_PHANO</name>
<evidence type="ECO:0000313" key="2">
    <source>
        <dbReference type="Proteomes" id="UP000663193"/>
    </source>
</evidence>
<proteinExistence type="predicted"/>
<dbReference type="EMBL" id="CP069037">
    <property type="protein sequence ID" value="QRD03303.1"/>
    <property type="molecule type" value="Genomic_DNA"/>
</dbReference>
<dbReference type="Proteomes" id="UP000663193">
    <property type="component" value="Chromosome 15"/>
</dbReference>
<keyword evidence="2" id="KW-1185">Reference proteome</keyword>
<gene>
    <name evidence="1" type="ORF">JI435_100810</name>
</gene>
<protein>
    <submittedName>
        <fullName evidence="1">Uncharacterized protein</fullName>
    </submittedName>
</protein>
<reference evidence="2" key="1">
    <citation type="journal article" date="2021" name="BMC Genomics">
        <title>Chromosome-level genome assembly and manually-curated proteome of model necrotroph Parastagonospora nodorum Sn15 reveals a genome-wide trove of candidate effector homologs, and redundancy of virulence-related functions within an accessory chromosome.</title>
        <authorList>
            <person name="Bertazzoni S."/>
            <person name="Jones D.A.B."/>
            <person name="Phan H.T."/>
            <person name="Tan K.-C."/>
            <person name="Hane J.K."/>
        </authorList>
    </citation>
    <scope>NUCLEOTIDE SEQUENCE [LARGE SCALE GENOMIC DNA]</scope>
    <source>
        <strain evidence="2">SN15 / ATCC MYA-4574 / FGSC 10173)</strain>
    </source>
</reference>
<sequence>MFISTISAIPEYTNNTAPGPAIPLPTAASYHSTWCHYDLQLFQECRITPLGSYVIRTLGNIFAIRDERNNTITTYSEGMGMIDAPTSMERLVPGTDLWLSMQYGTDNTTYFGFGTSKWNDTRKETINTTGWCNPEPWTKKDMQCGVLSADYFRVSEMHCASDLANSSVVVQEHVLCVFLLDSWLNSEFRLRQSKATYLWMAPVLSKSMWLASCPFCPNGSVEVSHEASPPLVSM</sequence>
<organism evidence="1 2">
    <name type="scientific">Phaeosphaeria nodorum (strain SN15 / ATCC MYA-4574 / FGSC 10173)</name>
    <name type="common">Glume blotch fungus</name>
    <name type="synonym">Parastagonospora nodorum</name>
    <dbReference type="NCBI Taxonomy" id="321614"/>
    <lineage>
        <taxon>Eukaryota</taxon>
        <taxon>Fungi</taxon>
        <taxon>Dikarya</taxon>
        <taxon>Ascomycota</taxon>
        <taxon>Pezizomycotina</taxon>
        <taxon>Dothideomycetes</taxon>
        <taxon>Pleosporomycetidae</taxon>
        <taxon>Pleosporales</taxon>
        <taxon>Pleosporineae</taxon>
        <taxon>Phaeosphaeriaceae</taxon>
        <taxon>Parastagonospora</taxon>
    </lineage>
</organism>
<accession>A0A7U2I800</accession>